<dbReference type="Gene3D" id="3.20.20.190">
    <property type="entry name" value="Phosphatidylinositol (PI) phosphodiesterase"/>
    <property type="match status" value="1"/>
</dbReference>
<dbReference type="PANTHER" id="PTHR13593:SF146">
    <property type="entry name" value="PLC-LIKE PHOSPHODIESTERASE"/>
    <property type="match status" value="1"/>
</dbReference>
<feature type="chain" id="PRO_5034501121" description="PLC-like phosphodiesterase" evidence="1">
    <location>
        <begin position="22"/>
        <end position="326"/>
    </location>
</feature>
<reference evidence="2 3" key="1">
    <citation type="journal article" date="2020" name="Genomics">
        <title>Complete, high-quality genomes from long-read metagenomic sequencing of two wolf lichen thalli reveals enigmatic genome architecture.</title>
        <authorList>
            <person name="McKenzie S.K."/>
            <person name="Walston R.F."/>
            <person name="Allen J.L."/>
        </authorList>
    </citation>
    <scope>NUCLEOTIDE SEQUENCE [LARGE SCALE GENOMIC DNA]</scope>
    <source>
        <strain evidence="2">WasteWater2</strain>
    </source>
</reference>
<keyword evidence="1" id="KW-0732">Signal</keyword>
<gene>
    <name evidence="2" type="ORF">HO173_004326</name>
</gene>
<dbReference type="PANTHER" id="PTHR13593">
    <property type="match status" value="1"/>
</dbReference>
<name>A0A8H6L6L2_9LECA</name>
<dbReference type="Pfam" id="PF26146">
    <property type="entry name" value="PI-PLC_X"/>
    <property type="match status" value="1"/>
</dbReference>
<sequence length="326" mass="34716">MRYPLSPISFIFSLFPLSAYAQALCNGHAELCSRQYSNITQIGTHDSAFVGTMPTDNQDVNITAQLDAGIRFLQAQSHLDGSGSLNLCHTTCMEKDAGPLSDYLTDLKIWLDANPNEVVTLLLTNGDNVNISLFDTAFTISNLKRYTYTPPTSPLDLSAWPTLNELIGNNTRLIAFLDTGAAPSVYYILDEFTYFFETPFDVTDPKFAECTLDRPKGATADGRMYIVNHFLDLSIGSVDIPDDSADDTTNAATGVGSIGAQVGICEGLYGRAPVGVLVDNFDRGNVFAAQDALNGLGGPIKGGGGGGDGGVGGVISKGINDLKNVF</sequence>
<evidence type="ECO:0008006" key="4">
    <source>
        <dbReference type="Google" id="ProtNLM"/>
    </source>
</evidence>
<dbReference type="AlphaFoldDB" id="A0A8H6L6L2"/>
<dbReference type="GO" id="GO:0008081">
    <property type="term" value="F:phosphoric diester hydrolase activity"/>
    <property type="evidence" value="ECO:0007669"/>
    <property type="project" value="InterPro"/>
</dbReference>
<proteinExistence type="predicted"/>
<comment type="caution">
    <text evidence="2">The sequence shown here is derived from an EMBL/GenBank/DDBJ whole genome shotgun (WGS) entry which is preliminary data.</text>
</comment>
<evidence type="ECO:0000313" key="3">
    <source>
        <dbReference type="Proteomes" id="UP000578531"/>
    </source>
</evidence>
<dbReference type="InterPro" id="IPR017946">
    <property type="entry name" value="PLC-like_Pdiesterase_TIM-brl"/>
</dbReference>
<feature type="signal peptide" evidence="1">
    <location>
        <begin position="1"/>
        <end position="21"/>
    </location>
</feature>
<evidence type="ECO:0000256" key="1">
    <source>
        <dbReference type="SAM" id="SignalP"/>
    </source>
</evidence>
<dbReference type="OrthoDB" id="7984201at2759"/>
<dbReference type="GeneID" id="59285991"/>
<dbReference type="EMBL" id="JACCJC010000014">
    <property type="protein sequence ID" value="KAF6237436.1"/>
    <property type="molecule type" value="Genomic_DNA"/>
</dbReference>
<evidence type="ECO:0000313" key="2">
    <source>
        <dbReference type="EMBL" id="KAF6237436.1"/>
    </source>
</evidence>
<keyword evidence="3" id="KW-1185">Reference proteome</keyword>
<dbReference type="RefSeq" id="XP_037166760.1">
    <property type="nucleotide sequence ID" value="XM_037306250.1"/>
</dbReference>
<accession>A0A8H6L6L2</accession>
<dbReference type="SUPFAM" id="SSF51695">
    <property type="entry name" value="PLC-like phosphodiesterases"/>
    <property type="match status" value="1"/>
</dbReference>
<organism evidence="2 3">
    <name type="scientific">Letharia columbiana</name>
    <dbReference type="NCBI Taxonomy" id="112416"/>
    <lineage>
        <taxon>Eukaryota</taxon>
        <taxon>Fungi</taxon>
        <taxon>Dikarya</taxon>
        <taxon>Ascomycota</taxon>
        <taxon>Pezizomycotina</taxon>
        <taxon>Lecanoromycetes</taxon>
        <taxon>OSLEUM clade</taxon>
        <taxon>Lecanoromycetidae</taxon>
        <taxon>Lecanorales</taxon>
        <taxon>Lecanorineae</taxon>
        <taxon>Parmeliaceae</taxon>
        <taxon>Letharia</taxon>
    </lineage>
</organism>
<dbReference type="GO" id="GO:0006629">
    <property type="term" value="P:lipid metabolic process"/>
    <property type="evidence" value="ECO:0007669"/>
    <property type="project" value="InterPro"/>
</dbReference>
<dbReference type="Proteomes" id="UP000578531">
    <property type="component" value="Unassembled WGS sequence"/>
</dbReference>
<dbReference type="InterPro" id="IPR051057">
    <property type="entry name" value="PI-PLC_domain"/>
</dbReference>
<protein>
    <recommendedName>
        <fullName evidence="4">PLC-like phosphodiesterase</fullName>
    </recommendedName>
</protein>